<gene>
    <name evidence="4" type="ordered locus">Cyan7822_1348</name>
</gene>
<evidence type="ECO:0000256" key="2">
    <source>
        <dbReference type="SAM" id="Coils"/>
    </source>
</evidence>
<name>E0UIP0_GLOV7</name>
<reference evidence="5" key="1">
    <citation type="journal article" date="2011" name="MBio">
        <title>Novel metabolic attributes of the genus Cyanothece, comprising a group of unicellular nitrogen-fixing Cyanobacteria.</title>
        <authorList>
            <person name="Bandyopadhyay A."/>
            <person name="Elvitigala T."/>
            <person name="Welsh E."/>
            <person name="Stockel J."/>
            <person name="Liberton M."/>
            <person name="Min H."/>
            <person name="Sherman L.A."/>
            <person name="Pakrasi H.B."/>
        </authorList>
    </citation>
    <scope>NUCLEOTIDE SEQUENCE [LARGE SCALE GENOMIC DNA]</scope>
    <source>
        <strain evidence="5">PCC 7822</strain>
    </source>
</reference>
<dbReference type="SUPFAM" id="SSF52540">
    <property type="entry name" value="P-loop containing nucleoside triphosphate hydrolases"/>
    <property type="match status" value="1"/>
</dbReference>
<dbReference type="HOGENOM" id="CLU_035394_0_0_3"/>
<feature type="coiled-coil region" evidence="2">
    <location>
        <begin position="7"/>
        <end position="34"/>
    </location>
</feature>
<protein>
    <recommendedName>
        <fullName evidence="3">Nephrocystin 3-like N-terminal domain-containing protein</fullName>
    </recommendedName>
</protein>
<dbReference type="OrthoDB" id="443465at2"/>
<evidence type="ECO:0000313" key="5">
    <source>
        <dbReference type="Proteomes" id="UP000008206"/>
    </source>
</evidence>
<dbReference type="KEGG" id="cyj:Cyan7822_1348"/>
<dbReference type="EMBL" id="CP002198">
    <property type="protein sequence ID" value="ADN13349.1"/>
    <property type="molecule type" value="Genomic_DNA"/>
</dbReference>
<proteinExistence type="predicted"/>
<dbReference type="Gene3D" id="3.40.50.300">
    <property type="entry name" value="P-loop containing nucleotide triphosphate hydrolases"/>
    <property type="match status" value="1"/>
</dbReference>
<dbReference type="STRING" id="497965.Cyan7822_1348"/>
<dbReference type="InterPro" id="IPR056884">
    <property type="entry name" value="NPHP3-like_N"/>
</dbReference>
<dbReference type="Proteomes" id="UP000008206">
    <property type="component" value="Chromosome"/>
</dbReference>
<dbReference type="eggNOG" id="COG5635">
    <property type="taxonomic scope" value="Bacteria"/>
</dbReference>
<keyword evidence="2" id="KW-0175">Coiled coil</keyword>
<dbReference type="AlphaFoldDB" id="E0UIP0"/>
<dbReference type="PANTHER" id="PTHR10039">
    <property type="entry name" value="AMELOGENIN"/>
    <property type="match status" value="1"/>
</dbReference>
<dbReference type="Pfam" id="PF24883">
    <property type="entry name" value="NPHP3_N"/>
    <property type="match status" value="1"/>
</dbReference>
<evidence type="ECO:0000313" key="4">
    <source>
        <dbReference type="EMBL" id="ADN13349.1"/>
    </source>
</evidence>
<accession>E0UIP0</accession>
<keyword evidence="1" id="KW-0677">Repeat</keyword>
<dbReference type="InterPro" id="IPR027417">
    <property type="entry name" value="P-loop_NTPase"/>
</dbReference>
<keyword evidence="5" id="KW-1185">Reference proteome</keyword>
<sequence length="482" mass="56618">MKPSDKFKLTEQQIDKLENIRKEKYKENKNFTQEKLAKDSNVSLDDYKRFIGKKQGNSVLERYQIENLAKTLGIQPTDIIEPREWKGEKLFKYTKKFDALIEEKTRRFVGRKFVFDGFQDFLKNHDRGYFTVVANPGEGKSAIASQYVNKNPDCIYYFNVRSDSQNRADQFLDNVCHQLIYRYQLGEDSFSKGANEDGDVLKELLQTVSEKLSGGEKLIIVVDALDEVDLNSQTEGANVLYLPRYLPKNVYFFLTRRDEEAVKSRLLIEAPAKTLYLKDYSEKSKQDIRAYIRLLVEDDPEYQEKLRNWIKKQGITRDKFIEEVAQKSENNFMYLRYVLPQIAAGYYQDLKLEDLPEGLTNYYRDHWRLMRMDRTKINIVYLLTVIRRPISRGLIAKFATVGELKVSEYTVQDVLREWSQFLIEDRIEGESRYKVYHASFADFLQSDEMVKAAGVEIRNIHGLIADTLWQELYGDEEDGEDE</sequence>
<dbReference type="RefSeq" id="WP_013321456.1">
    <property type="nucleotide sequence ID" value="NC_014501.1"/>
</dbReference>
<feature type="domain" description="Nephrocystin 3-like N-terminal" evidence="3">
    <location>
        <begin position="117"/>
        <end position="231"/>
    </location>
</feature>
<evidence type="ECO:0000259" key="3">
    <source>
        <dbReference type="Pfam" id="PF24883"/>
    </source>
</evidence>
<organism evidence="4 5">
    <name type="scientific">Gloeothece verrucosa (strain PCC 7822)</name>
    <name type="common">Cyanothece sp. (strain PCC 7822)</name>
    <dbReference type="NCBI Taxonomy" id="497965"/>
    <lineage>
        <taxon>Bacteria</taxon>
        <taxon>Bacillati</taxon>
        <taxon>Cyanobacteriota</taxon>
        <taxon>Cyanophyceae</taxon>
        <taxon>Oscillatoriophycideae</taxon>
        <taxon>Chroococcales</taxon>
        <taxon>Aphanothecaceae</taxon>
        <taxon>Gloeothece</taxon>
        <taxon>Gloeothece verrucosa</taxon>
    </lineage>
</organism>
<evidence type="ECO:0000256" key="1">
    <source>
        <dbReference type="ARBA" id="ARBA00022737"/>
    </source>
</evidence>